<protein>
    <submittedName>
        <fullName evidence="1">5578_t:CDS:1</fullName>
    </submittedName>
</protein>
<name>A0A9N9DAE1_9GLOM</name>
<organism evidence="1 2">
    <name type="scientific">Ambispora leptoticha</name>
    <dbReference type="NCBI Taxonomy" id="144679"/>
    <lineage>
        <taxon>Eukaryota</taxon>
        <taxon>Fungi</taxon>
        <taxon>Fungi incertae sedis</taxon>
        <taxon>Mucoromycota</taxon>
        <taxon>Glomeromycotina</taxon>
        <taxon>Glomeromycetes</taxon>
        <taxon>Archaeosporales</taxon>
        <taxon>Ambisporaceae</taxon>
        <taxon>Ambispora</taxon>
    </lineage>
</organism>
<sequence length="67" mass="7836">MSRRASVFKYLLSKKDNRLSGYDMDELTKVLANNDIHSPEMSDHSKETDKRGHLYVNVHSLAWRSKK</sequence>
<reference evidence="1" key="1">
    <citation type="submission" date="2021-06" db="EMBL/GenBank/DDBJ databases">
        <authorList>
            <person name="Kallberg Y."/>
            <person name="Tangrot J."/>
            <person name="Rosling A."/>
        </authorList>
    </citation>
    <scope>NUCLEOTIDE SEQUENCE</scope>
    <source>
        <strain evidence="1">FL130A</strain>
    </source>
</reference>
<keyword evidence="2" id="KW-1185">Reference proteome</keyword>
<comment type="caution">
    <text evidence="1">The sequence shown here is derived from an EMBL/GenBank/DDBJ whole genome shotgun (WGS) entry which is preliminary data.</text>
</comment>
<dbReference type="AlphaFoldDB" id="A0A9N9DAE1"/>
<feature type="non-terminal residue" evidence="1">
    <location>
        <position position="67"/>
    </location>
</feature>
<evidence type="ECO:0000313" key="1">
    <source>
        <dbReference type="EMBL" id="CAG8631816.1"/>
    </source>
</evidence>
<dbReference type="Proteomes" id="UP000789508">
    <property type="component" value="Unassembled WGS sequence"/>
</dbReference>
<dbReference type="EMBL" id="CAJVPS010007105">
    <property type="protein sequence ID" value="CAG8631816.1"/>
    <property type="molecule type" value="Genomic_DNA"/>
</dbReference>
<proteinExistence type="predicted"/>
<evidence type="ECO:0000313" key="2">
    <source>
        <dbReference type="Proteomes" id="UP000789508"/>
    </source>
</evidence>
<dbReference type="OrthoDB" id="10352390at2759"/>
<accession>A0A9N9DAE1</accession>
<gene>
    <name evidence="1" type="ORF">ALEPTO_LOCUS9385</name>
</gene>